<feature type="signal peptide" evidence="1">
    <location>
        <begin position="1"/>
        <end position="20"/>
    </location>
</feature>
<dbReference type="Proteomes" id="UP000240481">
    <property type="component" value="Unassembled WGS sequence"/>
</dbReference>
<dbReference type="EMBL" id="PYLZ01000005">
    <property type="protein sequence ID" value="PSW24488.1"/>
    <property type="molecule type" value="Genomic_DNA"/>
</dbReference>
<comment type="caution">
    <text evidence="2">The sequence shown here is derived from an EMBL/GenBank/DDBJ whole genome shotgun (WGS) entry which is preliminary data.</text>
</comment>
<sequence>MLNRLILLATLMLSGCSTHYVNLTYKGHHVIQKTPIINKVTVYDERGTDKDWLGAIRHGWGGSLKTLRTKTVTSDTIKGMYIDALKQRNLYTSDDQAPYKIVLTLMKVDASQYVNREATASIKVDLLNNIDSKVVFSQLFDNYQVSDGNGFDTAFFGNVGKLRLLAEETINQTIDKSIENDGFTQKLMK</sequence>
<protein>
    <recommendedName>
        <fullName evidence="4">DUF3313 domain-containing protein</fullName>
    </recommendedName>
</protein>
<reference evidence="2 3" key="1">
    <citation type="submission" date="2018-01" db="EMBL/GenBank/DDBJ databases">
        <title>Whole genome sequencing of Histamine producing bacteria.</title>
        <authorList>
            <person name="Butler K."/>
        </authorList>
    </citation>
    <scope>NUCLEOTIDE SEQUENCE [LARGE SCALE GENOMIC DNA]</scope>
    <source>
        <strain evidence="2 3">DSM 24669</strain>
    </source>
</reference>
<evidence type="ECO:0000313" key="2">
    <source>
        <dbReference type="EMBL" id="PSW24488.1"/>
    </source>
</evidence>
<dbReference type="OrthoDB" id="7274825at2"/>
<feature type="chain" id="PRO_5030009260" description="DUF3313 domain-containing protein" evidence="1">
    <location>
        <begin position="21"/>
        <end position="189"/>
    </location>
</feature>
<keyword evidence="1" id="KW-0732">Signal</keyword>
<evidence type="ECO:0008006" key="4">
    <source>
        <dbReference type="Google" id="ProtNLM"/>
    </source>
</evidence>
<dbReference type="AlphaFoldDB" id="A0A0J8XY26"/>
<proteinExistence type="predicted"/>
<name>A0A0J8XY26_9GAMM</name>
<dbReference type="RefSeq" id="WP_048898946.1">
    <property type="nucleotide sequence ID" value="NZ_AP024853.1"/>
</dbReference>
<accession>A0A0J8XY26</accession>
<gene>
    <name evidence="2" type="ORF">C9I94_10655</name>
</gene>
<evidence type="ECO:0000313" key="3">
    <source>
        <dbReference type="Proteomes" id="UP000240481"/>
    </source>
</evidence>
<dbReference type="PROSITE" id="PS51257">
    <property type="entry name" value="PROKAR_LIPOPROTEIN"/>
    <property type="match status" value="1"/>
</dbReference>
<organism evidence="2 3">
    <name type="scientific">Photobacterium swingsii</name>
    <dbReference type="NCBI Taxonomy" id="680026"/>
    <lineage>
        <taxon>Bacteria</taxon>
        <taxon>Pseudomonadati</taxon>
        <taxon>Pseudomonadota</taxon>
        <taxon>Gammaproteobacteria</taxon>
        <taxon>Vibrionales</taxon>
        <taxon>Vibrionaceae</taxon>
        <taxon>Photobacterium</taxon>
    </lineage>
</organism>
<evidence type="ECO:0000256" key="1">
    <source>
        <dbReference type="SAM" id="SignalP"/>
    </source>
</evidence>
<keyword evidence="3" id="KW-1185">Reference proteome</keyword>